<accession>A0A813LUW8</accession>
<protein>
    <submittedName>
        <fullName evidence="2">Uncharacterized protein</fullName>
    </submittedName>
</protein>
<feature type="non-terminal residue" evidence="2">
    <location>
        <position position="129"/>
    </location>
</feature>
<evidence type="ECO:0000313" key="2">
    <source>
        <dbReference type="EMBL" id="CAE8738489.1"/>
    </source>
</evidence>
<comment type="caution">
    <text evidence="2">The sequence shown here is derived from an EMBL/GenBank/DDBJ whole genome shotgun (WGS) entry which is preliminary data.</text>
</comment>
<feature type="compositionally biased region" description="Polar residues" evidence="1">
    <location>
        <begin position="1"/>
        <end position="14"/>
    </location>
</feature>
<dbReference type="Proteomes" id="UP000626109">
    <property type="component" value="Unassembled WGS sequence"/>
</dbReference>
<proteinExistence type="predicted"/>
<evidence type="ECO:0000313" key="3">
    <source>
        <dbReference type="Proteomes" id="UP000626109"/>
    </source>
</evidence>
<evidence type="ECO:0000256" key="1">
    <source>
        <dbReference type="SAM" id="MobiDB-lite"/>
    </source>
</evidence>
<reference evidence="2" key="1">
    <citation type="submission" date="2021-02" db="EMBL/GenBank/DDBJ databases">
        <authorList>
            <person name="Dougan E. K."/>
            <person name="Rhodes N."/>
            <person name="Thang M."/>
            <person name="Chan C."/>
        </authorList>
    </citation>
    <scope>NUCLEOTIDE SEQUENCE</scope>
</reference>
<dbReference type="AlphaFoldDB" id="A0A813LUW8"/>
<gene>
    <name evidence="2" type="ORF">PGLA2088_LOCUS49214</name>
</gene>
<dbReference type="EMBL" id="CAJNNW010036953">
    <property type="protein sequence ID" value="CAE8738489.1"/>
    <property type="molecule type" value="Genomic_DNA"/>
</dbReference>
<feature type="region of interest" description="Disordered" evidence="1">
    <location>
        <begin position="1"/>
        <end position="52"/>
    </location>
</feature>
<organism evidence="2 3">
    <name type="scientific">Polarella glacialis</name>
    <name type="common">Dinoflagellate</name>
    <dbReference type="NCBI Taxonomy" id="89957"/>
    <lineage>
        <taxon>Eukaryota</taxon>
        <taxon>Sar</taxon>
        <taxon>Alveolata</taxon>
        <taxon>Dinophyceae</taxon>
        <taxon>Suessiales</taxon>
        <taxon>Suessiaceae</taxon>
        <taxon>Polarella</taxon>
    </lineage>
</organism>
<sequence>MDFRSGQSSGSTARPEQKPSDEVVAGGGGRPRPVSGSLYAPGLFPSSSKSAAPPIYLVAGGGRRSAEGIQVDVRLRAAQSPSELLDLVQQGLHRFDVGNVVVAFTCAAKLDDGQNMATLDPHSAWKTLK</sequence>
<name>A0A813LUW8_POLGL</name>